<dbReference type="PANTHER" id="PTHR11451">
    <property type="entry name" value="THREONINE-TRNA LIGASE"/>
    <property type="match status" value="1"/>
</dbReference>
<reference evidence="3 4" key="1">
    <citation type="journal article" date="2018" name="Nat. Genet.">
        <title>The Rosa genome provides new insights in the design of modern roses.</title>
        <authorList>
            <person name="Bendahmane M."/>
        </authorList>
    </citation>
    <scope>NUCLEOTIDE SEQUENCE [LARGE SCALE GENOMIC DNA]</scope>
    <source>
        <strain evidence="4">cv. Old Blush</strain>
    </source>
</reference>
<evidence type="ECO:0000259" key="2">
    <source>
        <dbReference type="Pfam" id="PF03129"/>
    </source>
</evidence>
<evidence type="ECO:0000313" key="3">
    <source>
        <dbReference type="EMBL" id="PRQ29970.1"/>
    </source>
</evidence>
<dbReference type="Gramene" id="PRQ29970">
    <property type="protein sequence ID" value="PRQ29970"/>
    <property type="gene ID" value="RchiOBHm_Chr5g0019571"/>
</dbReference>
<dbReference type="PANTHER" id="PTHR11451:SF46">
    <property type="entry name" value="THREONINE--TRNA LIGASE"/>
    <property type="match status" value="1"/>
</dbReference>
<keyword evidence="1" id="KW-0648">Protein biosynthesis</keyword>
<dbReference type="Gene3D" id="3.30.930.10">
    <property type="entry name" value="Bira Bifunctional Protein, Domain 2"/>
    <property type="match status" value="1"/>
</dbReference>
<organism evidence="3 4">
    <name type="scientific">Rosa chinensis</name>
    <name type="common">China rose</name>
    <dbReference type="NCBI Taxonomy" id="74649"/>
    <lineage>
        <taxon>Eukaryota</taxon>
        <taxon>Viridiplantae</taxon>
        <taxon>Streptophyta</taxon>
        <taxon>Embryophyta</taxon>
        <taxon>Tracheophyta</taxon>
        <taxon>Spermatophyta</taxon>
        <taxon>Magnoliopsida</taxon>
        <taxon>eudicotyledons</taxon>
        <taxon>Gunneridae</taxon>
        <taxon>Pentapetalae</taxon>
        <taxon>rosids</taxon>
        <taxon>fabids</taxon>
        <taxon>Rosales</taxon>
        <taxon>Rosaceae</taxon>
        <taxon>Rosoideae</taxon>
        <taxon>Rosoideae incertae sedis</taxon>
        <taxon>Rosa</taxon>
    </lineage>
</organism>
<dbReference type="Gene3D" id="3.40.50.800">
    <property type="entry name" value="Anticodon-binding domain"/>
    <property type="match status" value="1"/>
</dbReference>
<dbReference type="InterPro" id="IPR004154">
    <property type="entry name" value="Anticodon-bd"/>
</dbReference>
<dbReference type="GO" id="GO:0006435">
    <property type="term" value="P:threonyl-tRNA aminoacylation"/>
    <property type="evidence" value="ECO:0007669"/>
    <property type="project" value="TreeGrafter"/>
</dbReference>
<accession>A0A2P6Q725</accession>
<feature type="domain" description="Anticodon-binding" evidence="2">
    <location>
        <begin position="34"/>
        <end position="99"/>
    </location>
</feature>
<comment type="caution">
    <text evidence="3">The sequence shown here is derived from an EMBL/GenBank/DDBJ whole genome shotgun (WGS) entry which is preliminary data.</text>
</comment>
<keyword evidence="4" id="KW-1185">Reference proteome</keyword>
<dbReference type="SUPFAM" id="SSF52954">
    <property type="entry name" value="Class II aaRS ABD-related"/>
    <property type="match status" value="1"/>
</dbReference>
<dbReference type="InterPro" id="IPR036621">
    <property type="entry name" value="Anticodon-bd_dom_sf"/>
</dbReference>
<name>A0A2P6Q725_ROSCH</name>
<dbReference type="OMA" id="CCKMKST"/>
<proteinExistence type="predicted"/>
<gene>
    <name evidence="3" type="ORF">RchiOBHm_Chr5g0019571</name>
</gene>
<dbReference type="STRING" id="74649.A0A2P6Q725"/>
<evidence type="ECO:0000256" key="1">
    <source>
        <dbReference type="ARBA" id="ARBA00022917"/>
    </source>
</evidence>
<dbReference type="EMBL" id="PDCK01000043">
    <property type="protein sequence ID" value="PRQ29970.1"/>
    <property type="molecule type" value="Genomic_DNA"/>
</dbReference>
<protein>
    <submittedName>
        <fullName evidence="3">Putative threonine--tRNA ligase</fullName>
        <ecNumber evidence="3">6.1.1.3</ecNumber>
    </submittedName>
</protein>
<dbReference type="GO" id="GO:0004829">
    <property type="term" value="F:threonine-tRNA ligase activity"/>
    <property type="evidence" value="ECO:0007669"/>
    <property type="project" value="UniProtKB-EC"/>
</dbReference>
<keyword evidence="3" id="KW-0436">Ligase</keyword>
<dbReference type="GO" id="GO:0005739">
    <property type="term" value="C:mitochondrion"/>
    <property type="evidence" value="ECO:0007669"/>
    <property type="project" value="TreeGrafter"/>
</dbReference>
<sequence>MIHRAVFGSFERFFGILLEQYYKGKWPFWLSPRQAIVCPVSEKSEAYALQVQERIRLAGYHVDVDTSDRSVSKKVREAQVAQYNYVLVVGEKEAKIDQVFYCCKMKSTRV</sequence>
<dbReference type="Pfam" id="PF03129">
    <property type="entry name" value="HGTP_anticodon"/>
    <property type="match status" value="1"/>
</dbReference>
<dbReference type="EC" id="6.1.1.3" evidence="3"/>
<evidence type="ECO:0000313" key="4">
    <source>
        <dbReference type="Proteomes" id="UP000238479"/>
    </source>
</evidence>
<dbReference type="Proteomes" id="UP000238479">
    <property type="component" value="Chromosome 5"/>
</dbReference>
<dbReference type="AlphaFoldDB" id="A0A2P6Q725"/>
<dbReference type="InterPro" id="IPR045864">
    <property type="entry name" value="aa-tRNA-synth_II/BPL/LPL"/>
</dbReference>
<dbReference type="GO" id="GO:0009507">
    <property type="term" value="C:chloroplast"/>
    <property type="evidence" value="ECO:0007669"/>
    <property type="project" value="TreeGrafter"/>
</dbReference>